<dbReference type="InterPro" id="IPR006221">
    <property type="entry name" value="TrpG/PapA_dom"/>
</dbReference>
<keyword evidence="4" id="KW-0315">Glutamine amidotransferase</keyword>
<dbReference type="InterPro" id="IPR006805">
    <property type="entry name" value="Anth_synth_I_N"/>
</dbReference>
<dbReference type="SUPFAM" id="SSF52317">
    <property type="entry name" value="Class I glutamine amidotransferase-like"/>
    <property type="match status" value="1"/>
</dbReference>
<evidence type="ECO:0000256" key="3">
    <source>
        <dbReference type="ARBA" id="ARBA00022679"/>
    </source>
</evidence>
<dbReference type="EC" id="2.6.1.85" evidence="2"/>
<evidence type="ECO:0000256" key="2">
    <source>
        <dbReference type="ARBA" id="ARBA00013139"/>
    </source>
</evidence>
<dbReference type="RefSeq" id="WP_229920801.1">
    <property type="nucleotide sequence ID" value="NZ_BMVL01000018.1"/>
</dbReference>
<dbReference type="Pfam" id="PF00425">
    <property type="entry name" value="Chorismate_bind"/>
    <property type="match status" value="1"/>
</dbReference>
<keyword evidence="9" id="KW-1185">Reference proteome</keyword>
<gene>
    <name evidence="8" type="ORF">J2Z77_006421</name>
</gene>
<dbReference type="PRINTS" id="PR00097">
    <property type="entry name" value="ANTSNTHASEII"/>
</dbReference>
<evidence type="ECO:0000313" key="9">
    <source>
        <dbReference type="Proteomes" id="UP001519310"/>
    </source>
</evidence>
<dbReference type="Pfam" id="PF04715">
    <property type="entry name" value="Anth_synt_I_N"/>
    <property type="match status" value="1"/>
</dbReference>
<sequence>MIDLRILLVDNYDSYTWNLFQLIWKVAGVPPVVVRNDEATADELLRQDFTHVVISPGPGTAARDEDFGLCRALLEQATVPVLGVCLGHQGLALAFGGDVRHAPEIVHGQTSAITHTGTGVFAGIPQGFRAVRYHSLAVTEPLPADLVATAWSEGGLLMGLQHRERPLHGVQFHPESVDSEYGEEIIANFLGIAPALRRSELDVELDTEGLFLRAFAESPYSFWLDSSRTAYGMGRYSYLGACAGDGLEVLRAYAGAGIVERETHEAMERLSGTVFEHLRAGLATTPVAAGASPVPFAGGYLGYLGYGVKGSVGIGRPGSGERPDAELLRVDRFVAYDHEADRRYLITVGLSAEEHDAWCEEVRALARRPLVPRPRRETAPAVLEPGVDRETYLKHFDTVQQWLRDGDSYEACYTYQISGTSEADPLETYLRLRATNPAPYAAYVRLGERSLLSSSPERFITVAGNGEVEAKPIKGTAPRHADPVADEAARAALETDRKIRSENLMIADLLRNDLGQVCDTGTVHVPRLMAAESYATVHQLVTTVRGRLRADRGAVDCVEALFPGGSMTGAPKKRTVELLDELEPEERGVYSGSLGFFGFDGAADQSIVIRTIVWEGNRVRIGVGGALIVLSDGEEEFQETRLKARALLRVLGVEELDEATSGTAATGTAARYQG</sequence>
<evidence type="ECO:0000259" key="7">
    <source>
        <dbReference type="Pfam" id="PF04715"/>
    </source>
</evidence>
<dbReference type="InterPro" id="IPR005802">
    <property type="entry name" value="ADC_synth_comp_1"/>
</dbReference>
<dbReference type="PANTHER" id="PTHR11236:SF18">
    <property type="entry name" value="AMINODEOXYCHORISMATE SYNTHASE"/>
    <property type="match status" value="1"/>
</dbReference>
<dbReference type="InterPro" id="IPR017926">
    <property type="entry name" value="GATASE"/>
</dbReference>
<evidence type="ECO:0000313" key="8">
    <source>
        <dbReference type="EMBL" id="MBP2040566.1"/>
    </source>
</evidence>
<comment type="similarity">
    <text evidence="1">In the C-terminal section; belongs to the anthranilate synthase component I family.</text>
</comment>
<accession>A0ABS4LEN9</accession>
<evidence type="ECO:0000259" key="5">
    <source>
        <dbReference type="Pfam" id="PF00117"/>
    </source>
</evidence>
<proteinExistence type="inferred from homology"/>
<name>A0ABS4LEN9_STRAV</name>
<dbReference type="InterPro" id="IPR005801">
    <property type="entry name" value="ADC_synthase"/>
</dbReference>
<keyword evidence="3 8" id="KW-0808">Transferase</keyword>
<dbReference type="SUPFAM" id="SSF56322">
    <property type="entry name" value="ADC synthase"/>
    <property type="match status" value="1"/>
</dbReference>
<feature type="domain" description="Chorismate-utilising enzyme C-terminal" evidence="6">
    <location>
        <begin position="389"/>
        <end position="643"/>
    </location>
</feature>
<dbReference type="InterPro" id="IPR015890">
    <property type="entry name" value="Chorismate_C"/>
</dbReference>
<feature type="domain" description="Glutamine amidotransferase" evidence="5">
    <location>
        <begin position="7"/>
        <end position="190"/>
    </location>
</feature>
<evidence type="ECO:0000256" key="1">
    <source>
        <dbReference type="ARBA" id="ARBA00005970"/>
    </source>
</evidence>
<dbReference type="GO" id="GO:0046820">
    <property type="term" value="F:4-amino-4-deoxychorismate synthase activity"/>
    <property type="evidence" value="ECO:0007669"/>
    <property type="project" value="UniProtKB-EC"/>
</dbReference>
<dbReference type="InterPro" id="IPR029062">
    <property type="entry name" value="Class_I_gatase-like"/>
</dbReference>
<dbReference type="CDD" id="cd01743">
    <property type="entry name" value="GATase1_Anthranilate_Synthase"/>
    <property type="match status" value="1"/>
</dbReference>
<dbReference type="PROSITE" id="PS51273">
    <property type="entry name" value="GATASE_TYPE_1"/>
    <property type="match status" value="1"/>
</dbReference>
<dbReference type="NCBIfam" id="TIGR00553">
    <property type="entry name" value="pabB"/>
    <property type="match status" value="1"/>
</dbReference>
<comment type="caution">
    <text evidence="8">The sequence shown here is derived from an EMBL/GenBank/DDBJ whole genome shotgun (WGS) entry which is preliminary data.</text>
</comment>
<dbReference type="NCBIfam" id="TIGR00566">
    <property type="entry name" value="trpG_papA"/>
    <property type="match status" value="1"/>
</dbReference>
<dbReference type="Proteomes" id="UP001519310">
    <property type="component" value="Unassembled WGS sequence"/>
</dbReference>
<dbReference type="PRINTS" id="PR00099">
    <property type="entry name" value="CPSGATASE"/>
</dbReference>
<keyword evidence="8" id="KW-0032">Aminotransferase</keyword>
<protein>
    <recommendedName>
        <fullName evidence="2">aminodeoxychorismate synthase</fullName>
        <ecNumber evidence="2">2.6.1.85</ecNumber>
    </recommendedName>
</protein>
<organism evidence="8 9">
    <name type="scientific">Streptomyces avidinii</name>
    <dbReference type="NCBI Taxonomy" id="1895"/>
    <lineage>
        <taxon>Bacteria</taxon>
        <taxon>Bacillati</taxon>
        <taxon>Actinomycetota</taxon>
        <taxon>Actinomycetes</taxon>
        <taxon>Kitasatosporales</taxon>
        <taxon>Streptomycetaceae</taxon>
        <taxon>Streptomyces</taxon>
    </lineage>
</organism>
<feature type="domain" description="Anthranilate synthase component I N-terminal" evidence="7">
    <location>
        <begin position="213"/>
        <end position="345"/>
    </location>
</feature>
<reference evidence="8 9" key="1">
    <citation type="submission" date="2021-03" db="EMBL/GenBank/DDBJ databases">
        <title>Genomic Encyclopedia of Type Strains, Phase IV (KMG-IV): sequencing the most valuable type-strain genomes for metagenomic binning, comparative biology and taxonomic classification.</title>
        <authorList>
            <person name="Goeker M."/>
        </authorList>
    </citation>
    <scope>NUCLEOTIDE SEQUENCE [LARGE SCALE GENOMIC DNA]</scope>
    <source>
        <strain evidence="8 9">DSM 40526</strain>
    </source>
</reference>
<evidence type="ECO:0000259" key="6">
    <source>
        <dbReference type="Pfam" id="PF00425"/>
    </source>
</evidence>
<dbReference type="PRINTS" id="PR00096">
    <property type="entry name" value="GATASE"/>
</dbReference>
<dbReference type="Gene3D" id="3.40.50.880">
    <property type="match status" value="1"/>
</dbReference>
<evidence type="ECO:0000256" key="4">
    <source>
        <dbReference type="ARBA" id="ARBA00022962"/>
    </source>
</evidence>
<dbReference type="Gene3D" id="3.60.120.10">
    <property type="entry name" value="Anthranilate synthase"/>
    <property type="match status" value="1"/>
</dbReference>
<dbReference type="EMBL" id="JAGGLQ010000018">
    <property type="protein sequence ID" value="MBP2040566.1"/>
    <property type="molecule type" value="Genomic_DNA"/>
</dbReference>
<dbReference type="PANTHER" id="PTHR11236">
    <property type="entry name" value="AMINOBENZOATE/ANTHRANILATE SYNTHASE"/>
    <property type="match status" value="1"/>
</dbReference>
<dbReference type="Pfam" id="PF00117">
    <property type="entry name" value="GATase"/>
    <property type="match status" value="1"/>
</dbReference>
<dbReference type="InterPro" id="IPR019999">
    <property type="entry name" value="Anth_synth_I-like"/>
</dbReference>